<protein>
    <submittedName>
        <fullName evidence="1">Uncharacterized protein</fullName>
    </submittedName>
</protein>
<sequence length="64" mass="7073">MVSAQPWKKSSVEEKILLIASKSHHRAIRVKASSLVWVQGTVGSDVSFILGSFNGLCFWKSDPQ</sequence>
<evidence type="ECO:0000313" key="1">
    <source>
        <dbReference type="EMBL" id="KAF3578261.1"/>
    </source>
</evidence>
<reference evidence="1 2" key="1">
    <citation type="journal article" date="2020" name="BMC Genomics">
        <title>Intraspecific diversification of the crop wild relative Brassica cretica Lam. using demographic model selection.</title>
        <authorList>
            <person name="Kioukis A."/>
            <person name="Michalopoulou V.A."/>
            <person name="Briers L."/>
            <person name="Pirintsos S."/>
            <person name="Studholme D.J."/>
            <person name="Pavlidis P."/>
            <person name="Sarris P.F."/>
        </authorList>
    </citation>
    <scope>NUCLEOTIDE SEQUENCE [LARGE SCALE GENOMIC DNA]</scope>
    <source>
        <strain evidence="2">cv. PFS-1207/04</strain>
    </source>
</reference>
<dbReference type="EMBL" id="QGKV02000649">
    <property type="protein sequence ID" value="KAF3578261.1"/>
    <property type="molecule type" value="Genomic_DNA"/>
</dbReference>
<evidence type="ECO:0000313" key="2">
    <source>
        <dbReference type="Proteomes" id="UP000266723"/>
    </source>
</evidence>
<name>A0ABQ7DMN8_BRACR</name>
<organism evidence="1 2">
    <name type="scientific">Brassica cretica</name>
    <name type="common">Mustard</name>
    <dbReference type="NCBI Taxonomy" id="69181"/>
    <lineage>
        <taxon>Eukaryota</taxon>
        <taxon>Viridiplantae</taxon>
        <taxon>Streptophyta</taxon>
        <taxon>Embryophyta</taxon>
        <taxon>Tracheophyta</taxon>
        <taxon>Spermatophyta</taxon>
        <taxon>Magnoliopsida</taxon>
        <taxon>eudicotyledons</taxon>
        <taxon>Gunneridae</taxon>
        <taxon>Pentapetalae</taxon>
        <taxon>rosids</taxon>
        <taxon>malvids</taxon>
        <taxon>Brassicales</taxon>
        <taxon>Brassicaceae</taxon>
        <taxon>Brassiceae</taxon>
        <taxon>Brassica</taxon>
    </lineage>
</organism>
<keyword evidence="2" id="KW-1185">Reference proteome</keyword>
<gene>
    <name evidence="1" type="ORF">DY000_02028858</name>
</gene>
<dbReference type="Proteomes" id="UP000266723">
    <property type="component" value="Unassembled WGS sequence"/>
</dbReference>
<accession>A0ABQ7DMN8</accession>
<comment type="caution">
    <text evidence="1">The sequence shown here is derived from an EMBL/GenBank/DDBJ whole genome shotgun (WGS) entry which is preliminary data.</text>
</comment>
<proteinExistence type="predicted"/>